<dbReference type="AlphaFoldDB" id="A0A544QYD3"/>
<dbReference type="GO" id="GO:0005524">
    <property type="term" value="F:ATP binding"/>
    <property type="evidence" value="ECO:0007669"/>
    <property type="project" value="UniProtKB-KW"/>
</dbReference>
<dbReference type="EMBL" id="SGJB01000001">
    <property type="protein sequence ID" value="TQQ85648.1"/>
    <property type="molecule type" value="Genomic_DNA"/>
</dbReference>
<dbReference type="PROSITE" id="PS50893">
    <property type="entry name" value="ABC_TRANSPORTER_2"/>
    <property type="match status" value="1"/>
</dbReference>
<dbReference type="Gene3D" id="3.40.50.300">
    <property type="entry name" value="P-loop containing nucleotide triphosphate hydrolases"/>
    <property type="match status" value="1"/>
</dbReference>
<comment type="similarity">
    <text evidence="1">Belongs to the ABC transporter superfamily.</text>
</comment>
<evidence type="ECO:0000256" key="3">
    <source>
        <dbReference type="ARBA" id="ARBA00022741"/>
    </source>
</evidence>
<evidence type="ECO:0000256" key="2">
    <source>
        <dbReference type="ARBA" id="ARBA00022448"/>
    </source>
</evidence>
<comment type="caution">
    <text evidence="6">The sequence shown here is derived from an EMBL/GenBank/DDBJ whole genome shotgun (WGS) entry which is preliminary data.</text>
</comment>
<organism evidence="6 7">
    <name type="scientific">Peptacetobacter hominis</name>
    <dbReference type="NCBI Taxonomy" id="2743610"/>
    <lineage>
        <taxon>Bacteria</taxon>
        <taxon>Bacillati</taxon>
        <taxon>Bacillota</taxon>
        <taxon>Clostridia</taxon>
        <taxon>Peptostreptococcales</taxon>
        <taxon>Peptostreptococcaceae</taxon>
        <taxon>Peptacetobacter</taxon>
    </lineage>
</organism>
<keyword evidence="3" id="KW-0547">Nucleotide-binding</keyword>
<dbReference type="InterPro" id="IPR027417">
    <property type="entry name" value="P-loop_NTPase"/>
</dbReference>
<name>A0A544QYD3_9FIRM</name>
<protein>
    <submittedName>
        <fullName evidence="6">ATP-binding cassette domain-containing protein</fullName>
    </submittedName>
</protein>
<dbReference type="GO" id="GO:0016887">
    <property type="term" value="F:ATP hydrolysis activity"/>
    <property type="evidence" value="ECO:0007669"/>
    <property type="project" value="InterPro"/>
</dbReference>
<dbReference type="InterPro" id="IPR003439">
    <property type="entry name" value="ABC_transporter-like_ATP-bd"/>
</dbReference>
<reference evidence="6 7" key="1">
    <citation type="submission" date="2019-02" db="EMBL/GenBank/DDBJ databases">
        <title>Peptostreptococcaceae bacterium ZHW00191 nov., a new bacterium isolated from the human gut.</title>
        <authorList>
            <person name="Zhou H.-W."/>
            <person name="Chen X.-J."/>
        </authorList>
    </citation>
    <scope>NUCLEOTIDE SEQUENCE [LARGE SCALE GENOMIC DNA]</scope>
    <source>
        <strain evidence="6 7">ZHW00191</strain>
    </source>
</reference>
<dbReference type="PANTHER" id="PTHR43335">
    <property type="entry name" value="ABC TRANSPORTER, ATP-BINDING PROTEIN"/>
    <property type="match status" value="1"/>
</dbReference>
<sequence>MLEMNNIYINYGKAQILKGVNIKVNKGDIYGLVGKNGAGKTTIFKIILGLTSYEDGTLSINGSKNPEELKNGRRKTGFFIGHNFFEYMTARENLEYYRMMKGIKDKNEVDRVLKIVDLDKTDKKYSNFSLGMKQRLGIANAILGNPEFLILDEPTNGLDPQGIADIRNLVIKLNEEYGMTVIISSHILGELEHTAKRFGIVHNGVIVNELEREDLKKDNDIVQIKVSDKEKVERILKENGIEIIESTIASKSLEDYYFEMVGGSKNA</sequence>
<dbReference type="Proteomes" id="UP000317863">
    <property type="component" value="Unassembled WGS sequence"/>
</dbReference>
<keyword evidence="4 6" id="KW-0067">ATP-binding</keyword>
<gene>
    <name evidence="6" type="ORF">EXD82_00070</name>
</gene>
<dbReference type="OrthoDB" id="9809205at2"/>
<dbReference type="InterPro" id="IPR017871">
    <property type="entry name" value="ABC_transporter-like_CS"/>
</dbReference>
<accession>A0A544QYD3</accession>
<evidence type="ECO:0000313" key="7">
    <source>
        <dbReference type="Proteomes" id="UP000317863"/>
    </source>
</evidence>
<dbReference type="PANTHER" id="PTHR43335:SF4">
    <property type="entry name" value="ABC TRANSPORTER, ATP-BINDING PROTEIN"/>
    <property type="match status" value="1"/>
</dbReference>
<keyword evidence="2" id="KW-0813">Transport</keyword>
<dbReference type="RefSeq" id="WP_142534879.1">
    <property type="nucleotide sequence ID" value="NZ_SGJB01000001.1"/>
</dbReference>
<dbReference type="SUPFAM" id="SSF52540">
    <property type="entry name" value="P-loop containing nucleoside triphosphate hydrolases"/>
    <property type="match status" value="1"/>
</dbReference>
<dbReference type="SMART" id="SM00382">
    <property type="entry name" value="AAA"/>
    <property type="match status" value="1"/>
</dbReference>
<evidence type="ECO:0000313" key="6">
    <source>
        <dbReference type="EMBL" id="TQQ85648.1"/>
    </source>
</evidence>
<evidence type="ECO:0000256" key="1">
    <source>
        <dbReference type="ARBA" id="ARBA00005417"/>
    </source>
</evidence>
<evidence type="ECO:0000256" key="4">
    <source>
        <dbReference type="ARBA" id="ARBA00022840"/>
    </source>
</evidence>
<feature type="domain" description="ABC transporter" evidence="5">
    <location>
        <begin position="2"/>
        <end position="228"/>
    </location>
</feature>
<evidence type="ECO:0000259" key="5">
    <source>
        <dbReference type="PROSITE" id="PS50893"/>
    </source>
</evidence>
<keyword evidence="7" id="KW-1185">Reference proteome</keyword>
<dbReference type="InterPro" id="IPR003593">
    <property type="entry name" value="AAA+_ATPase"/>
</dbReference>
<proteinExistence type="inferred from homology"/>
<dbReference type="PROSITE" id="PS00211">
    <property type="entry name" value="ABC_TRANSPORTER_1"/>
    <property type="match status" value="1"/>
</dbReference>
<dbReference type="Pfam" id="PF00005">
    <property type="entry name" value="ABC_tran"/>
    <property type="match status" value="1"/>
</dbReference>